<gene>
    <name evidence="1" type="ORF">MPNT_90021</name>
</gene>
<proteinExistence type="predicted"/>
<name>A0A8J2BW35_9BACT</name>
<organism evidence="1 2">
    <name type="scientific">Candidatus Methylacidithermus pantelleriae</name>
    <dbReference type="NCBI Taxonomy" id="2744239"/>
    <lineage>
        <taxon>Bacteria</taxon>
        <taxon>Pseudomonadati</taxon>
        <taxon>Verrucomicrobiota</taxon>
        <taxon>Methylacidiphilae</taxon>
        <taxon>Methylacidiphilales</taxon>
        <taxon>Methylacidiphilaceae</taxon>
        <taxon>Candidatus Methylacidithermus</taxon>
    </lineage>
</organism>
<dbReference type="AlphaFoldDB" id="A0A8J2BW35"/>
<dbReference type="Proteomes" id="UP000663859">
    <property type="component" value="Unassembled WGS sequence"/>
</dbReference>
<accession>A0A8J2BW35</accession>
<comment type="caution">
    <text evidence="1">The sequence shown here is derived from an EMBL/GenBank/DDBJ whole genome shotgun (WGS) entry which is preliminary data.</text>
</comment>
<dbReference type="RefSeq" id="WP_174582627.1">
    <property type="nucleotide sequence ID" value="NZ_CAJNOB010000071.1"/>
</dbReference>
<dbReference type="EMBL" id="CAJNOB010000071">
    <property type="protein sequence ID" value="CAF0705245.1"/>
    <property type="molecule type" value="Genomic_DNA"/>
</dbReference>
<keyword evidence="2" id="KW-1185">Reference proteome</keyword>
<evidence type="ECO:0000313" key="2">
    <source>
        <dbReference type="Proteomes" id="UP000663859"/>
    </source>
</evidence>
<evidence type="ECO:0000313" key="1">
    <source>
        <dbReference type="EMBL" id="CAF0705245.1"/>
    </source>
</evidence>
<protein>
    <submittedName>
        <fullName evidence="1">Uncharacterized protein</fullName>
    </submittedName>
</protein>
<sequence length="217" mass="23817">MFASVGVQPLSLVTPHLGAAVGIDRNEDHFILAETDRFGDLVDVRRIGFNLDGKSEEEGKAILFSCRSRADRSRPGLYVSDRYGQPRASSGAWVLTSARPRALAWRGLGLWERVSVQEAVVPTRNVGHLTWRYPQAMGRNMYGRFYGGPEETQSGAWSACSVRKQSTGSDAFAPEDVGLGRYPGFTSEIPVGEPSGMLLGCRRGRFFPSESNGCLWV</sequence>
<reference evidence="1" key="1">
    <citation type="submission" date="2021-02" db="EMBL/GenBank/DDBJ databases">
        <authorList>
            <person name="Cremers G."/>
            <person name="Picone N."/>
        </authorList>
    </citation>
    <scope>NUCLEOTIDE SEQUENCE</scope>
    <source>
        <strain evidence="1">PQ17</strain>
    </source>
</reference>